<keyword evidence="1" id="KW-1133">Transmembrane helix</keyword>
<feature type="transmembrane region" description="Helical" evidence="1">
    <location>
        <begin position="162"/>
        <end position="187"/>
    </location>
</feature>
<accession>A0A8J7UMJ1</accession>
<reference evidence="2 3" key="1">
    <citation type="submission" date="2021-03" db="EMBL/GenBank/DDBJ databases">
        <title>Genomic Encyclopedia of Type Strains, Phase IV (KMG-IV): sequencing the most valuable type-strain genomes for metagenomic binning, comparative biology and taxonomic classification.</title>
        <authorList>
            <person name="Goeker M."/>
        </authorList>
    </citation>
    <scope>NUCLEOTIDE SEQUENCE [LARGE SCALE GENOMIC DNA]</scope>
    <source>
        <strain evidence="2 3">DSM 12287</strain>
    </source>
</reference>
<protein>
    <submittedName>
        <fullName evidence="2">Uncharacterized protein</fullName>
    </submittedName>
</protein>
<name>A0A8J7UMJ1_9EURY</name>
<evidence type="ECO:0000256" key="1">
    <source>
        <dbReference type="SAM" id="Phobius"/>
    </source>
</evidence>
<keyword evidence="1" id="KW-0812">Transmembrane</keyword>
<feature type="transmembrane region" description="Helical" evidence="1">
    <location>
        <begin position="81"/>
        <end position="106"/>
    </location>
</feature>
<evidence type="ECO:0000313" key="3">
    <source>
        <dbReference type="Proteomes" id="UP000770586"/>
    </source>
</evidence>
<evidence type="ECO:0000313" key="2">
    <source>
        <dbReference type="EMBL" id="MBP1903380.1"/>
    </source>
</evidence>
<feature type="transmembrane region" description="Helical" evidence="1">
    <location>
        <begin position="127"/>
        <end position="150"/>
    </location>
</feature>
<proteinExistence type="predicted"/>
<dbReference type="RefSeq" id="WP_210114054.1">
    <property type="nucleotide sequence ID" value="NZ_BAAADX010000004.1"/>
</dbReference>
<dbReference type="Proteomes" id="UP000770586">
    <property type="component" value="Unassembled WGS sequence"/>
</dbReference>
<dbReference type="EMBL" id="JAGGKE010000023">
    <property type="protein sequence ID" value="MBP1903380.1"/>
    <property type="molecule type" value="Genomic_DNA"/>
</dbReference>
<comment type="caution">
    <text evidence="2">The sequence shown here is derived from an EMBL/GenBank/DDBJ whole genome shotgun (WGS) entry which is preliminary data.</text>
</comment>
<gene>
    <name evidence="2" type="ORF">J2744_003085</name>
</gene>
<keyword evidence="3" id="KW-1185">Reference proteome</keyword>
<feature type="transmembrane region" description="Helical" evidence="1">
    <location>
        <begin position="194"/>
        <end position="212"/>
    </location>
</feature>
<keyword evidence="1" id="KW-0472">Membrane</keyword>
<feature type="transmembrane region" description="Helical" evidence="1">
    <location>
        <begin position="264"/>
        <end position="283"/>
    </location>
</feature>
<organism evidence="2 3">
    <name type="scientific">Halorubrum trapanicum</name>
    <dbReference type="NCBI Taxonomy" id="29284"/>
    <lineage>
        <taxon>Archaea</taxon>
        <taxon>Methanobacteriati</taxon>
        <taxon>Methanobacteriota</taxon>
        <taxon>Stenosarchaea group</taxon>
        <taxon>Halobacteria</taxon>
        <taxon>Halobacteriales</taxon>
        <taxon>Haloferacaceae</taxon>
        <taxon>Halorubrum</taxon>
    </lineage>
</organism>
<feature type="transmembrane region" description="Helical" evidence="1">
    <location>
        <begin position="52"/>
        <end position="69"/>
    </location>
</feature>
<dbReference type="AlphaFoldDB" id="A0A8J7UMJ1"/>
<dbReference type="OrthoDB" id="205000at2157"/>
<sequence length="290" mass="30357">MSDSDATVNRLETTSSAVGVKDRSSLKQKGRIWVAQTSGFTYRTLRDVSRSWSVLAVAVGLPPIMYLLVTATRSFDPTTKGLFAVGIAVLGAMIASLTVFGSQLAVDLETDRFIAYRSMAVCPSADFAGRVVAGLVVAALALTFGLGVGILDGAPVGVTDVLPVAVSLAAFLGLSIVFMAVAVPIVVAANNEQYAQFVLSLVAVFGFMLTGYNGMLSSVAVLNESMVGLLPNVLATRTIAVQLVTTETITSVGFGAERGRLVPLAVYSVGAAVLGVLLTRWQLYDRGVQR</sequence>